<protein>
    <submittedName>
        <fullName evidence="2">Uncharacterized protein</fullName>
    </submittedName>
</protein>
<proteinExistence type="predicted"/>
<dbReference type="EMBL" id="GBRH01210537">
    <property type="protein sequence ID" value="JAD87358.1"/>
    <property type="molecule type" value="Transcribed_RNA"/>
</dbReference>
<organism evidence="2">
    <name type="scientific">Arundo donax</name>
    <name type="common">Giant reed</name>
    <name type="synonym">Donax arundinaceus</name>
    <dbReference type="NCBI Taxonomy" id="35708"/>
    <lineage>
        <taxon>Eukaryota</taxon>
        <taxon>Viridiplantae</taxon>
        <taxon>Streptophyta</taxon>
        <taxon>Embryophyta</taxon>
        <taxon>Tracheophyta</taxon>
        <taxon>Spermatophyta</taxon>
        <taxon>Magnoliopsida</taxon>
        <taxon>Liliopsida</taxon>
        <taxon>Poales</taxon>
        <taxon>Poaceae</taxon>
        <taxon>PACMAD clade</taxon>
        <taxon>Arundinoideae</taxon>
        <taxon>Arundineae</taxon>
        <taxon>Arundo</taxon>
    </lineage>
</organism>
<dbReference type="AlphaFoldDB" id="A0A0A9DL05"/>
<keyword evidence="1" id="KW-0812">Transmembrane</keyword>
<keyword evidence="1" id="KW-1133">Transmembrane helix</keyword>
<sequence>MEQQAQEISDGVYTYRHRCEGGVDIHEIFVKKSTFRVLLSCAGAIILLANVCRTLLSKVVFLEYDSKY</sequence>
<feature type="transmembrane region" description="Helical" evidence="1">
    <location>
        <begin position="37"/>
        <end position="56"/>
    </location>
</feature>
<keyword evidence="1" id="KW-0472">Membrane</keyword>
<evidence type="ECO:0000256" key="1">
    <source>
        <dbReference type="SAM" id="Phobius"/>
    </source>
</evidence>
<name>A0A0A9DL05_ARUDO</name>
<evidence type="ECO:0000313" key="2">
    <source>
        <dbReference type="EMBL" id="JAD87358.1"/>
    </source>
</evidence>
<reference evidence="2" key="2">
    <citation type="journal article" date="2015" name="Data Brief">
        <title>Shoot transcriptome of the giant reed, Arundo donax.</title>
        <authorList>
            <person name="Barrero R.A."/>
            <person name="Guerrero F.D."/>
            <person name="Moolhuijzen P."/>
            <person name="Goolsby J.A."/>
            <person name="Tidwell J."/>
            <person name="Bellgard S.E."/>
            <person name="Bellgard M.I."/>
        </authorList>
    </citation>
    <scope>NUCLEOTIDE SEQUENCE</scope>
    <source>
        <tissue evidence="2">Shoot tissue taken approximately 20 cm above the soil surface</tissue>
    </source>
</reference>
<accession>A0A0A9DL05</accession>
<reference evidence="2" key="1">
    <citation type="submission" date="2014-09" db="EMBL/GenBank/DDBJ databases">
        <authorList>
            <person name="Magalhaes I.L.F."/>
            <person name="Oliveira U."/>
            <person name="Santos F.R."/>
            <person name="Vidigal T.H.D.A."/>
            <person name="Brescovit A.D."/>
            <person name="Santos A.J."/>
        </authorList>
    </citation>
    <scope>NUCLEOTIDE SEQUENCE</scope>
    <source>
        <tissue evidence="2">Shoot tissue taken approximately 20 cm above the soil surface</tissue>
    </source>
</reference>